<dbReference type="AlphaFoldDB" id="A0A927F8B3"/>
<evidence type="ECO:0000313" key="5">
    <source>
        <dbReference type="EMBL" id="MBD5779576.1"/>
    </source>
</evidence>
<accession>A0A927F8B3</accession>
<dbReference type="PANTHER" id="PTHR23523">
    <property type="match status" value="1"/>
</dbReference>
<dbReference type="PANTHER" id="PTHR23523:SF2">
    <property type="entry name" value="2-NITROIMIDAZOLE TRANSPORTER"/>
    <property type="match status" value="1"/>
</dbReference>
<feature type="transmembrane region" description="Helical" evidence="4">
    <location>
        <begin position="107"/>
        <end position="128"/>
    </location>
</feature>
<protein>
    <submittedName>
        <fullName evidence="5">MFS transporter</fullName>
    </submittedName>
</protein>
<feature type="transmembrane region" description="Helical" evidence="4">
    <location>
        <begin position="75"/>
        <end position="95"/>
    </location>
</feature>
<feature type="transmembrane region" description="Helical" evidence="4">
    <location>
        <begin position="306"/>
        <end position="327"/>
    </location>
</feature>
<keyword evidence="6" id="KW-1185">Reference proteome</keyword>
<evidence type="ECO:0000256" key="4">
    <source>
        <dbReference type="SAM" id="Phobius"/>
    </source>
</evidence>
<organism evidence="5 6">
    <name type="scientific">Pelagicoccus enzymogenes</name>
    <dbReference type="NCBI Taxonomy" id="2773457"/>
    <lineage>
        <taxon>Bacteria</taxon>
        <taxon>Pseudomonadati</taxon>
        <taxon>Verrucomicrobiota</taxon>
        <taxon>Opitutia</taxon>
        <taxon>Puniceicoccales</taxon>
        <taxon>Pelagicoccaceae</taxon>
        <taxon>Pelagicoccus</taxon>
    </lineage>
</organism>
<feature type="transmembrane region" description="Helical" evidence="4">
    <location>
        <begin position="339"/>
        <end position="359"/>
    </location>
</feature>
<keyword evidence="1 4" id="KW-0812">Transmembrane</keyword>
<feature type="transmembrane region" description="Helical" evidence="4">
    <location>
        <begin position="252"/>
        <end position="269"/>
    </location>
</feature>
<evidence type="ECO:0000256" key="1">
    <source>
        <dbReference type="ARBA" id="ARBA00022692"/>
    </source>
</evidence>
<dbReference type="RefSeq" id="WP_191616714.1">
    <property type="nucleotide sequence ID" value="NZ_JACYFG010000009.1"/>
</dbReference>
<dbReference type="Pfam" id="PF07690">
    <property type="entry name" value="MFS_1"/>
    <property type="match status" value="1"/>
</dbReference>
<dbReference type="GO" id="GO:0022857">
    <property type="term" value="F:transmembrane transporter activity"/>
    <property type="evidence" value="ECO:0007669"/>
    <property type="project" value="InterPro"/>
</dbReference>
<dbReference type="EMBL" id="JACYFG010000009">
    <property type="protein sequence ID" value="MBD5779576.1"/>
    <property type="molecule type" value="Genomic_DNA"/>
</dbReference>
<evidence type="ECO:0000256" key="3">
    <source>
        <dbReference type="ARBA" id="ARBA00023136"/>
    </source>
</evidence>
<reference evidence="5" key="1">
    <citation type="submission" date="2020-09" db="EMBL/GenBank/DDBJ databases">
        <title>Pelagicoccus enzymogenes sp. nov. with an EPS production, isolated from marine sediment.</title>
        <authorList>
            <person name="Feng X."/>
        </authorList>
    </citation>
    <scope>NUCLEOTIDE SEQUENCE</scope>
    <source>
        <strain evidence="5">NFK12</strain>
    </source>
</reference>
<evidence type="ECO:0000256" key="2">
    <source>
        <dbReference type="ARBA" id="ARBA00022989"/>
    </source>
</evidence>
<feature type="transmembrane region" description="Helical" evidence="4">
    <location>
        <begin position="140"/>
        <end position="161"/>
    </location>
</feature>
<proteinExistence type="predicted"/>
<feature type="transmembrane region" description="Helical" evidence="4">
    <location>
        <begin position="281"/>
        <end position="300"/>
    </location>
</feature>
<dbReference type="InterPro" id="IPR052524">
    <property type="entry name" value="MFS_Cyanate_Porter"/>
</dbReference>
<gene>
    <name evidence="5" type="ORF">IEN85_08720</name>
</gene>
<dbReference type="Gene3D" id="1.20.1250.20">
    <property type="entry name" value="MFS general substrate transporter like domains"/>
    <property type="match status" value="1"/>
</dbReference>
<keyword evidence="2 4" id="KW-1133">Transmembrane helix</keyword>
<evidence type="ECO:0000313" key="6">
    <source>
        <dbReference type="Proteomes" id="UP000622317"/>
    </source>
</evidence>
<feature type="transmembrane region" description="Helical" evidence="4">
    <location>
        <begin position="48"/>
        <end position="68"/>
    </location>
</feature>
<feature type="transmembrane region" description="Helical" evidence="4">
    <location>
        <begin position="7"/>
        <end position="28"/>
    </location>
</feature>
<comment type="caution">
    <text evidence="5">The sequence shown here is derived from an EMBL/GenBank/DDBJ whole genome shotgun (WGS) entry which is preliminary data.</text>
</comment>
<dbReference type="SUPFAM" id="SSF103473">
    <property type="entry name" value="MFS general substrate transporter"/>
    <property type="match status" value="1"/>
</dbReference>
<dbReference type="InterPro" id="IPR036259">
    <property type="entry name" value="MFS_trans_sf"/>
</dbReference>
<name>A0A927F8B3_9BACT</name>
<dbReference type="Proteomes" id="UP000622317">
    <property type="component" value="Unassembled WGS sequence"/>
</dbReference>
<feature type="transmembrane region" description="Helical" evidence="4">
    <location>
        <begin position="173"/>
        <end position="192"/>
    </location>
</feature>
<sequence length="397" mass="41455">MSRRASVWGHVFLVGGLLLIGTNLRPAITGIAPLVDRMIADGVDVETIGLQSTLPLLLFGGASVLAGAVGSWLGFARALALGLVVLAAGCFIRTWGLAGDGGVAARVGGPLLVGMGIAFGNVLLPGVVKSRYPDRLGVMTSLYSTAMNVGAALGFALAVPMAETFAGGWSASLGFWGLAALSPLVLWIPQVLRKPKAREYTNPFRPLAQLARNVRAWQVTAFMGMQSLLFYASSAWLPIVLQERGMGESASYTWPTVMQLCGCVASLTLPTWAGRLRSQSWVAAGCGALTALSICGILWLPLGWVGGATICLGLGLNAGFGVVLLLIALRSWDANTAGYLSAMAQTIGYSLAAPFPWFVGWLSESSGSWHIAFGFLVLPAIGVMVAGWLGGKPGYIK</sequence>
<keyword evidence="3 4" id="KW-0472">Membrane</keyword>
<dbReference type="InterPro" id="IPR011701">
    <property type="entry name" value="MFS"/>
</dbReference>
<feature type="transmembrane region" description="Helical" evidence="4">
    <location>
        <begin position="213"/>
        <end position="232"/>
    </location>
</feature>
<feature type="transmembrane region" description="Helical" evidence="4">
    <location>
        <begin position="371"/>
        <end position="391"/>
    </location>
</feature>